<name>A0ABQ8KSZ8_9APHY</name>
<evidence type="ECO:0000256" key="2">
    <source>
        <dbReference type="SAM" id="SignalP"/>
    </source>
</evidence>
<evidence type="ECO:0000313" key="4">
    <source>
        <dbReference type="Proteomes" id="UP000814176"/>
    </source>
</evidence>
<organism evidence="3 4">
    <name type="scientific">Rhodofomes roseus</name>
    <dbReference type="NCBI Taxonomy" id="34475"/>
    <lineage>
        <taxon>Eukaryota</taxon>
        <taxon>Fungi</taxon>
        <taxon>Dikarya</taxon>
        <taxon>Basidiomycota</taxon>
        <taxon>Agaricomycotina</taxon>
        <taxon>Agaricomycetes</taxon>
        <taxon>Polyporales</taxon>
        <taxon>Rhodofomes</taxon>
    </lineage>
</organism>
<keyword evidence="2" id="KW-0732">Signal</keyword>
<accession>A0ABQ8KSZ8</accession>
<dbReference type="Proteomes" id="UP000814176">
    <property type="component" value="Unassembled WGS sequence"/>
</dbReference>
<keyword evidence="1" id="KW-0812">Transmembrane</keyword>
<evidence type="ECO:0000313" key="3">
    <source>
        <dbReference type="EMBL" id="KAH9841938.1"/>
    </source>
</evidence>
<keyword evidence="4" id="KW-1185">Reference proteome</keyword>
<evidence type="ECO:0000256" key="1">
    <source>
        <dbReference type="SAM" id="Phobius"/>
    </source>
</evidence>
<reference evidence="3 4" key="1">
    <citation type="journal article" date="2021" name="Environ. Microbiol.">
        <title>Gene family expansions and transcriptome signatures uncover fungal adaptations to wood decay.</title>
        <authorList>
            <person name="Hage H."/>
            <person name="Miyauchi S."/>
            <person name="Viragh M."/>
            <person name="Drula E."/>
            <person name="Min B."/>
            <person name="Chaduli D."/>
            <person name="Navarro D."/>
            <person name="Favel A."/>
            <person name="Norest M."/>
            <person name="Lesage-Meessen L."/>
            <person name="Balint B."/>
            <person name="Merenyi Z."/>
            <person name="de Eugenio L."/>
            <person name="Morin E."/>
            <person name="Martinez A.T."/>
            <person name="Baldrian P."/>
            <person name="Stursova M."/>
            <person name="Martinez M.J."/>
            <person name="Novotny C."/>
            <person name="Magnuson J.K."/>
            <person name="Spatafora J.W."/>
            <person name="Maurice S."/>
            <person name="Pangilinan J."/>
            <person name="Andreopoulos W."/>
            <person name="LaButti K."/>
            <person name="Hundley H."/>
            <person name="Na H."/>
            <person name="Kuo A."/>
            <person name="Barry K."/>
            <person name="Lipzen A."/>
            <person name="Henrissat B."/>
            <person name="Riley R."/>
            <person name="Ahrendt S."/>
            <person name="Nagy L.G."/>
            <person name="Grigoriev I.V."/>
            <person name="Martin F."/>
            <person name="Rosso M.N."/>
        </authorList>
    </citation>
    <scope>NUCLEOTIDE SEQUENCE [LARGE SCALE GENOMIC DNA]</scope>
    <source>
        <strain evidence="3 4">CIRM-BRFM 1785</strain>
    </source>
</reference>
<keyword evidence="1" id="KW-0472">Membrane</keyword>
<proteinExistence type="predicted"/>
<comment type="caution">
    <text evidence="3">The sequence shown here is derived from an EMBL/GenBank/DDBJ whole genome shotgun (WGS) entry which is preliminary data.</text>
</comment>
<dbReference type="GeneID" id="71998771"/>
<dbReference type="EMBL" id="JADCUA010000003">
    <property type="protein sequence ID" value="KAH9841938.1"/>
    <property type="molecule type" value="Genomic_DNA"/>
</dbReference>
<dbReference type="RefSeq" id="XP_047783237.1">
    <property type="nucleotide sequence ID" value="XM_047918039.1"/>
</dbReference>
<feature type="transmembrane region" description="Helical" evidence="1">
    <location>
        <begin position="126"/>
        <end position="146"/>
    </location>
</feature>
<evidence type="ECO:0008006" key="5">
    <source>
        <dbReference type="Google" id="ProtNLM"/>
    </source>
</evidence>
<feature type="chain" id="PRO_5045046751" description="Secreted protein" evidence="2">
    <location>
        <begin position="28"/>
        <end position="153"/>
    </location>
</feature>
<gene>
    <name evidence="3" type="ORF">C8Q71DRAFT_354998</name>
</gene>
<keyword evidence="1" id="KW-1133">Transmembrane helix</keyword>
<protein>
    <recommendedName>
        <fullName evidence="5">Secreted protein</fullName>
    </recommendedName>
</protein>
<sequence length="153" mass="16604">MRVVGCVCARLLVSAFVGCVCTRGVRPARPRSARVLYCASPRPVPTFSSLARVSTRLHSLAQGCCSLSHPRFTRRLRLRAGHSPFCTPQPCPSSPSPILRSHARRPFVGCVCALGSCRVRLHAGQLSGAFARWVLALVLVLVLVHAEPEPRRG</sequence>
<feature type="signal peptide" evidence="2">
    <location>
        <begin position="1"/>
        <end position="27"/>
    </location>
</feature>